<gene>
    <name evidence="1" type="ORF">T01_4311</name>
</gene>
<organism evidence="1 2">
    <name type="scientific">Trichinella spiralis</name>
    <name type="common">Trichina worm</name>
    <dbReference type="NCBI Taxonomy" id="6334"/>
    <lineage>
        <taxon>Eukaryota</taxon>
        <taxon>Metazoa</taxon>
        <taxon>Ecdysozoa</taxon>
        <taxon>Nematoda</taxon>
        <taxon>Enoplea</taxon>
        <taxon>Dorylaimia</taxon>
        <taxon>Trichinellida</taxon>
        <taxon>Trichinellidae</taxon>
        <taxon>Trichinella</taxon>
    </lineage>
</organism>
<dbReference type="AlphaFoldDB" id="A0A0V0YZY5"/>
<keyword evidence="2" id="KW-1185">Reference proteome</keyword>
<evidence type="ECO:0000313" key="1">
    <source>
        <dbReference type="EMBL" id="KRY05708.1"/>
    </source>
</evidence>
<evidence type="ECO:0000313" key="2">
    <source>
        <dbReference type="Proteomes" id="UP000054776"/>
    </source>
</evidence>
<name>A0A0V0YZY5_TRISP</name>
<dbReference type="InParanoid" id="A0A0V0YZY5"/>
<dbReference type="Proteomes" id="UP000054776">
    <property type="component" value="Unassembled WGS sequence"/>
</dbReference>
<protein>
    <submittedName>
        <fullName evidence="1">Uncharacterized protein</fullName>
    </submittedName>
</protein>
<reference evidence="1 2" key="1">
    <citation type="submission" date="2015-01" db="EMBL/GenBank/DDBJ databases">
        <title>Evolution of Trichinella species and genotypes.</title>
        <authorList>
            <person name="Korhonen P.K."/>
            <person name="Edoardo P."/>
            <person name="Giuseppe L.R."/>
            <person name="Gasser R.B."/>
        </authorList>
    </citation>
    <scope>NUCLEOTIDE SEQUENCE [LARGE SCALE GENOMIC DNA]</scope>
    <source>
        <strain evidence="1">ISS3</strain>
    </source>
</reference>
<dbReference type="EMBL" id="JYDH01003499">
    <property type="protein sequence ID" value="KRY05708.1"/>
    <property type="molecule type" value="Genomic_DNA"/>
</dbReference>
<accession>A0A0V0YZY5</accession>
<proteinExistence type="predicted"/>
<comment type="caution">
    <text evidence="1">The sequence shown here is derived from an EMBL/GenBank/DDBJ whole genome shotgun (WGS) entry which is preliminary data.</text>
</comment>
<sequence>MRYLTKLHVSKGVIYRGKECMIPFQWGSVLQK</sequence>